<dbReference type="RefSeq" id="WP_152662385.1">
    <property type="nucleotide sequence ID" value="NZ_CP036422.1"/>
</dbReference>
<organism evidence="2 3">
    <name type="scientific">Halioglobus maricola</name>
    <dbReference type="NCBI Taxonomy" id="2601894"/>
    <lineage>
        <taxon>Bacteria</taxon>
        <taxon>Pseudomonadati</taxon>
        <taxon>Pseudomonadota</taxon>
        <taxon>Gammaproteobacteria</taxon>
        <taxon>Cellvibrionales</taxon>
        <taxon>Halieaceae</taxon>
        <taxon>Halioglobus</taxon>
    </lineage>
</organism>
<gene>
    <name evidence="2" type="ORF">EY643_11750</name>
</gene>
<evidence type="ECO:0000313" key="3">
    <source>
        <dbReference type="Proteomes" id="UP000326287"/>
    </source>
</evidence>
<dbReference type="Proteomes" id="UP000326287">
    <property type="component" value="Chromosome"/>
</dbReference>
<name>A0A5P9NKZ1_9GAMM</name>
<dbReference type="InterPro" id="IPR011059">
    <property type="entry name" value="Metal-dep_hydrolase_composite"/>
</dbReference>
<dbReference type="Gene3D" id="2.40.160.10">
    <property type="entry name" value="Porin"/>
    <property type="match status" value="1"/>
</dbReference>
<dbReference type="GO" id="GO:0016810">
    <property type="term" value="F:hydrolase activity, acting on carbon-nitrogen (but not peptide) bonds"/>
    <property type="evidence" value="ECO:0007669"/>
    <property type="project" value="InterPro"/>
</dbReference>
<evidence type="ECO:0000313" key="2">
    <source>
        <dbReference type="EMBL" id="QFU76279.1"/>
    </source>
</evidence>
<dbReference type="SUPFAM" id="SSF56935">
    <property type="entry name" value="Porins"/>
    <property type="match status" value="1"/>
</dbReference>
<sequence>MKHLATLLSSLALAISLPVLADDKLVSTSTETAKEQFTSLLTENPNSILLRNVQLIDPKNSGNKLQVSILIKGDTLDLISEDLIPLEEADVTYDARNGVVLGKLTLGEPASFMVMNGDPQQNIDILLDTKRHNLFAIRRGEVLRNRLEIVTGQTPEGEKRSSGGWLAYAPPPLAVPLDYQDPSKFNRFDTKAVSGIFAGAVVLDRMKWLDQDADSALQVGDLEAFDGGEIRGLRAGGVGTINFQRPWVWTVFGATHAFDKGFDSRESDEFTFFDVRLDIPVWEKTSFSIGKQKEPISMERMMSMVYLPQQERSAIADAILPSRNVGLVMAGSAFNDRIVLAGGAFNDWIDKDQPSSFDDNTTNYVGRATWVPFEDESKSTLLHLGLGYRYSDAKEGARVTSEPEFNQAPDFINSDIFEAERIDTYQAEASLRSGRFWLHGEWLSADTESLEMGDPSIDGYHVTASWSLTGEMREYNKPVGIFKRLPIARTVHQNGWGAWEVSARYSTLDANDSLLEAGDMDIWSAGLNWWLTPYFNVNLNYRYITLDKDGIEGSSQGINSRIVLVLE</sequence>
<evidence type="ECO:0008006" key="4">
    <source>
        <dbReference type="Google" id="ProtNLM"/>
    </source>
</evidence>
<accession>A0A5P9NKZ1</accession>
<dbReference type="EMBL" id="CP036422">
    <property type="protein sequence ID" value="QFU76279.1"/>
    <property type="molecule type" value="Genomic_DNA"/>
</dbReference>
<dbReference type="Gene3D" id="2.30.40.10">
    <property type="entry name" value="Urease, subunit C, domain 1"/>
    <property type="match status" value="1"/>
</dbReference>
<dbReference type="SUPFAM" id="SSF51338">
    <property type="entry name" value="Composite domain of metallo-dependent hydrolases"/>
    <property type="match status" value="1"/>
</dbReference>
<dbReference type="InterPro" id="IPR010870">
    <property type="entry name" value="Porin_O/P"/>
</dbReference>
<feature type="chain" id="PRO_5024797762" description="Porin" evidence="1">
    <location>
        <begin position="22"/>
        <end position="567"/>
    </location>
</feature>
<dbReference type="InterPro" id="IPR023614">
    <property type="entry name" value="Porin_dom_sf"/>
</dbReference>
<dbReference type="OrthoDB" id="9807854at2"/>
<dbReference type="Pfam" id="PF07396">
    <property type="entry name" value="Porin_O_P"/>
    <property type="match status" value="1"/>
</dbReference>
<protein>
    <recommendedName>
        <fullName evidence="4">Porin</fullName>
    </recommendedName>
</protein>
<dbReference type="AlphaFoldDB" id="A0A5P9NKZ1"/>
<feature type="signal peptide" evidence="1">
    <location>
        <begin position="1"/>
        <end position="21"/>
    </location>
</feature>
<reference evidence="2 3" key="1">
    <citation type="submission" date="2019-02" db="EMBL/GenBank/DDBJ databases">
        <authorList>
            <person name="Li S.-H."/>
        </authorList>
    </citation>
    <scope>NUCLEOTIDE SEQUENCE [LARGE SCALE GENOMIC DNA]</scope>
    <source>
        <strain evidence="2 3">IMCC14385</strain>
    </source>
</reference>
<evidence type="ECO:0000256" key="1">
    <source>
        <dbReference type="SAM" id="SignalP"/>
    </source>
</evidence>
<dbReference type="KEGG" id="halc:EY643_11750"/>
<keyword evidence="1" id="KW-0732">Signal</keyword>
<keyword evidence="3" id="KW-1185">Reference proteome</keyword>
<proteinExistence type="predicted"/>